<evidence type="ECO:0008006" key="4">
    <source>
        <dbReference type="Google" id="ProtNLM"/>
    </source>
</evidence>
<feature type="chain" id="PRO_5021852967" description="NEAT domain-containing protein" evidence="1">
    <location>
        <begin position="31"/>
        <end position="153"/>
    </location>
</feature>
<keyword evidence="3" id="KW-1185">Reference proteome</keyword>
<organism evidence="2 3">
    <name type="scientific">Paenibacillus agilis</name>
    <dbReference type="NCBI Taxonomy" id="3020863"/>
    <lineage>
        <taxon>Bacteria</taxon>
        <taxon>Bacillati</taxon>
        <taxon>Bacillota</taxon>
        <taxon>Bacilli</taxon>
        <taxon>Bacillales</taxon>
        <taxon>Paenibacillaceae</taxon>
        <taxon>Paenibacillus</taxon>
    </lineage>
</organism>
<feature type="signal peptide" evidence="1">
    <location>
        <begin position="1"/>
        <end position="30"/>
    </location>
</feature>
<proteinExistence type="predicted"/>
<name>A0A559IKB8_9BACL</name>
<evidence type="ECO:0000313" key="2">
    <source>
        <dbReference type="EMBL" id="TVX88071.1"/>
    </source>
</evidence>
<dbReference type="EMBL" id="VNJK01000003">
    <property type="protein sequence ID" value="TVX88071.1"/>
    <property type="molecule type" value="Genomic_DNA"/>
</dbReference>
<dbReference type="OrthoDB" id="2633142at2"/>
<evidence type="ECO:0000313" key="3">
    <source>
        <dbReference type="Proteomes" id="UP000318102"/>
    </source>
</evidence>
<keyword evidence="1" id="KW-0732">Signal</keyword>
<comment type="caution">
    <text evidence="2">The sequence shown here is derived from an EMBL/GenBank/DDBJ whole genome shotgun (WGS) entry which is preliminary data.</text>
</comment>
<gene>
    <name evidence="2" type="ORF">FPZ44_19350</name>
</gene>
<dbReference type="RefSeq" id="WP_144992902.1">
    <property type="nucleotide sequence ID" value="NZ_VNJK01000003.1"/>
</dbReference>
<dbReference type="AlphaFoldDB" id="A0A559IKB8"/>
<accession>A0A559IKB8</accession>
<protein>
    <recommendedName>
        <fullName evidence="4">NEAT domain-containing protein</fullName>
    </recommendedName>
</protein>
<reference evidence="2 3" key="1">
    <citation type="submission" date="2019-07" db="EMBL/GenBank/DDBJ databases">
        <authorList>
            <person name="Kim J."/>
        </authorList>
    </citation>
    <scope>NUCLEOTIDE SEQUENCE [LARGE SCALE GENOMIC DNA]</scope>
    <source>
        <strain evidence="2 3">N4</strain>
    </source>
</reference>
<sequence length="153" mass="16425">MLKIASFKKMSFSMLLAFTLVLILAIPANAASYAVQFLNSSGAPSTHSSKYIEGGVVDVTGTAGNYTVTFKMKNSDPAFPLIPISYNHLKVDLNGTPAGDGVYEVNSTRTVSGGFTYFTFSGVNNVTDNIPVLLHVNAGGFHSKEYALFVDWK</sequence>
<evidence type="ECO:0000256" key="1">
    <source>
        <dbReference type="SAM" id="SignalP"/>
    </source>
</evidence>
<dbReference type="Proteomes" id="UP000318102">
    <property type="component" value="Unassembled WGS sequence"/>
</dbReference>